<dbReference type="OrthoDB" id="7740579at2759"/>
<dbReference type="GO" id="GO:0042302">
    <property type="term" value="F:structural constituent of cuticle"/>
    <property type="evidence" value="ECO:0007669"/>
    <property type="project" value="UniProtKB-UniRule"/>
</dbReference>
<dbReference type="PRINTS" id="PR00947">
    <property type="entry name" value="CUTICLE"/>
</dbReference>
<proteinExistence type="predicted"/>
<dbReference type="PROSITE" id="PS51155">
    <property type="entry name" value="CHIT_BIND_RR_2"/>
    <property type="match status" value="1"/>
</dbReference>
<evidence type="ECO:0000256" key="1">
    <source>
        <dbReference type="ARBA" id="ARBA00022460"/>
    </source>
</evidence>
<accession>A0A8S9XPU1</accession>
<dbReference type="PANTHER" id="PTHR12236">
    <property type="entry name" value="STRUCTURAL CONTITUENT OF CUTICLE"/>
    <property type="match status" value="1"/>
</dbReference>
<feature type="chain" id="PRO_5035848235" evidence="4">
    <location>
        <begin position="17"/>
        <end position="260"/>
    </location>
</feature>
<feature type="signal peptide" evidence="4">
    <location>
        <begin position="1"/>
        <end position="16"/>
    </location>
</feature>
<dbReference type="EMBL" id="WIXP02000005">
    <property type="protein sequence ID" value="KAF6211072.1"/>
    <property type="molecule type" value="Genomic_DNA"/>
</dbReference>
<dbReference type="GO" id="GO:0005615">
    <property type="term" value="C:extracellular space"/>
    <property type="evidence" value="ECO:0007669"/>
    <property type="project" value="TreeGrafter"/>
</dbReference>
<keyword evidence="1 2" id="KW-0193">Cuticle</keyword>
<gene>
    <name evidence="5" type="ORF">GE061_014185</name>
</gene>
<evidence type="ECO:0000313" key="5">
    <source>
        <dbReference type="EMBL" id="KAF6211072.1"/>
    </source>
</evidence>
<feature type="region of interest" description="Disordered" evidence="3">
    <location>
        <begin position="146"/>
        <end position="234"/>
    </location>
</feature>
<keyword evidence="4" id="KW-0732">Signal</keyword>
<name>A0A8S9XPU1_APOLU</name>
<reference evidence="5" key="1">
    <citation type="journal article" date="2021" name="Mol. Ecol. Resour.">
        <title>Apolygus lucorum genome provides insights into omnivorousness and mesophyll feeding.</title>
        <authorList>
            <person name="Liu Y."/>
            <person name="Liu H."/>
            <person name="Wang H."/>
            <person name="Huang T."/>
            <person name="Liu B."/>
            <person name="Yang B."/>
            <person name="Yin L."/>
            <person name="Li B."/>
            <person name="Zhang Y."/>
            <person name="Zhang S."/>
            <person name="Jiang F."/>
            <person name="Zhang X."/>
            <person name="Ren Y."/>
            <person name="Wang B."/>
            <person name="Wang S."/>
            <person name="Lu Y."/>
            <person name="Wu K."/>
            <person name="Fan W."/>
            <person name="Wang G."/>
        </authorList>
    </citation>
    <scope>NUCLEOTIDE SEQUENCE</scope>
    <source>
        <strain evidence="5">12Hb</strain>
    </source>
</reference>
<feature type="region of interest" description="Disordered" evidence="3">
    <location>
        <begin position="63"/>
        <end position="84"/>
    </location>
</feature>
<feature type="compositionally biased region" description="Low complexity" evidence="3">
    <location>
        <begin position="148"/>
        <end position="221"/>
    </location>
</feature>
<evidence type="ECO:0000313" key="6">
    <source>
        <dbReference type="Proteomes" id="UP000466442"/>
    </source>
</evidence>
<dbReference type="Proteomes" id="UP000466442">
    <property type="component" value="Linkage Group LG5"/>
</dbReference>
<protein>
    <submittedName>
        <fullName evidence="5">Uncharacterized protein</fullName>
    </submittedName>
</protein>
<organism evidence="5 6">
    <name type="scientific">Apolygus lucorum</name>
    <name type="common">Small green plant bug</name>
    <name type="synonym">Lygocoris lucorum</name>
    <dbReference type="NCBI Taxonomy" id="248454"/>
    <lineage>
        <taxon>Eukaryota</taxon>
        <taxon>Metazoa</taxon>
        <taxon>Ecdysozoa</taxon>
        <taxon>Arthropoda</taxon>
        <taxon>Hexapoda</taxon>
        <taxon>Insecta</taxon>
        <taxon>Pterygota</taxon>
        <taxon>Neoptera</taxon>
        <taxon>Paraneoptera</taxon>
        <taxon>Hemiptera</taxon>
        <taxon>Heteroptera</taxon>
        <taxon>Panheteroptera</taxon>
        <taxon>Cimicomorpha</taxon>
        <taxon>Miridae</taxon>
        <taxon>Mirini</taxon>
        <taxon>Apolygus</taxon>
    </lineage>
</organism>
<feature type="compositionally biased region" description="Basic and acidic residues" evidence="3">
    <location>
        <begin position="63"/>
        <end position="77"/>
    </location>
</feature>
<evidence type="ECO:0000256" key="4">
    <source>
        <dbReference type="SAM" id="SignalP"/>
    </source>
</evidence>
<evidence type="ECO:0000256" key="3">
    <source>
        <dbReference type="SAM" id="MobiDB-lite"/>
    </source>
</evidence>
<sequence length="260" mass="28236">MKVFVALLVVVSSVAAQYGGGYGGHQSYGGQASYGGHQSYGHEEYAYAEPHYSFAYEVHDSHTGDIKSHKEERKGEHTQGVYYLVEPDGSKRTVEYIVEGKSGFNAKVLREGSKHPSGGYKSGGYSSGGYSNEGYKSGGYSSGGYGGASSSSSFSTHGSLGGSYSQPSYKPSYQQSYEPSYKPSYQQSYEPSYKPSYQQSYEPSYKPSYQQSYEPSYKPSYNEPSYKPSYGGQATSSVSIATHGAKIATQTYHAAPSKHY</sequence>
<dbReference type="GO" id="GO:0031012">
    <property type="term" value="C:extracellular matrix"/>
    <property type="evidence" value="ECO:0007669"/>
    <property type="project" value="TreeGrafter"/>
</dbReference>
<evidence type="ECO:0000256" key="2">
    <source>
        <dbReference type="PROSITE-ProRule" id="PRU00497"/>
    </source>
</evidence>
<comment type="caution">
    <text evidence="5">The sequence shown here is derived from an EMBL/GenBank/DDBJ whole genome shotgun (WGS) entry which is preliminary data.</text>
</comment>
<dbReference type="InterPro" id="IPR051217">
    <property type="entry name" value="Insect_Cuticle_Struc_Prot"/>
</dbReference>
<keyword evidence="6" id="KW-1185">Reference proteome</keyword>
<dbReference type="AlphaFoldDB" id="A0A8S9XPU1"/>
<dbReference type="Pfam" id="PF00379">
    <property type="entry name" value="Chitin_bind_4"/>
    <property type="match status" value="1"/>
</dbReference>
<dbReference type="InterPro" id="IPR000618">
    <property type="entry name" value="Insect_cuticle"/>
</dbReference>
<dbReference type="PANTHER" id="PTHR12236:SF46">
    <property type="entry name" value="CUTICULAR PROTEIN 30B-RELATED"/>
    <property type="match status" value="1"/>
</dbReference>